<evidence type="ECO:0000259" key="14">
    <source>
        <dbReference type="Pfam" id="PF02775"/>
    </source>
</evidence>
<dbReference type="CDD" id="cd02005">
    <property type="entry name" value="TPP_PDC_IPDC"/>
    <property type="match status" value="1"/>
</dbReference>
<feature type="binding site" evidence="11">
    <location>
        <position position="488"/>
    </location>
    <ligand>
        <name>Mg(2+)</name>
        <dbReference type="ChEBI" id="CHEBI:18420"/>
    </ligand>
</feature>
<sequence length="584" mass="63799">MDMTDTDEAGGKFMIAAVNVTEFCTVGDYLIYRMKEVGIEHIFGVPGDFNLHFLDQIEASGEVSWVGNCNELNAAYSADGYARIRGIGALVTTFGVGELSALNGIAGAYAEHVPVIQITGAPSTSASVQGKRIHHTLGDGDYTHFSSMYKEVTVAQTSLTADNAPEEIDRVLAACWLQKRPVYIYLPSDVCYQSVPCPKGPLSLPRFSSDPGRLQSFLTLAAEALNNASFPVILADYEVSRYHLTDALRSFVNHSGYPAASLSMGKGVIDENHPQFIGVYSGKISDPYVSSMIDSADCILSIGVRLNDVVTGGFTHNLPPEKMIELHPSCAQIGQVDYPDVVMSDVLEQLIPRIRRRSMEQANLLSLQARQSPRIEILSPHGSGRISQERFWGMISEFLQPRDVVLADTGTALFGAISIPFPAKASFVAQPLWASIGYSLPALLGTQMAAPDRRNVLLIGDGAFQISAQELSTLLAQRLKPVIFLINNDGYTIERLVHPIDNPYNDIQPWNYDLLPHVFGEFGSFISLRVTDEIQLAEALEKAELSDRLVFIEVVMDRTDAPELLRSFGNILTSGSPVKPLPVS</sequence>
<evidence type="ECO:0000256" key="6">
    <source>
        <dbReference type="ARBA" id="ARBA00022723"/>
    </source>
</evidence>
<evidence type="ECO:0000256" key="11">
    <source>
        <dbReference type="PIRSR" id="PIRSR036565-2"/>
    </source>
</evidence>
<dbReference type="PIRSF" id="PIRSF036565">
    <property type="entry name" value="Pyruvt_ip_decrb"/>
    <property type="match status" value="1"/>
</dbReference>
<dbReference type="Proteomes" id="UP000007392">
    <property type="component" value="Chromosome"/>
</dbReference>
<evidence type="ECO:0000256" key="10">
    <source>
        <dbReference type="ARBA" id="ARBA00023239"/>
    </source>
</evidence>
<dbReference type="GO" id="GO:0030976">
    <property type="term" value="F:thiamine pyrophosphate binding"/>
    <property type="evidence" value="ECO:0007669"/>
    <property type="project" value="InterPro"/>
</dbReference>
<evidence type="ECO:0000259" key="15">
    <source>
        <dbReference type="Pfam" id="PF02776"/>
    </source>
</evidence>
<dbReference type="KEGG" id="pmw:B2K_20675"/>
<dbReference type="GO" id="GO:0000949">
    <property type="term" value="P:aromatic amino acid family catabolic process to alcohol via Ehrlich pathway"/>
    <property type="evidence" value="ECO:0007669"/>
    <property type="project" value="TreeGrafter"/>
</dbReference>
<evidence type="ECO:0000256" key="8">
    <source>
        <dbReference type="ARBA" id="ARBA00022842"/>
    </source>
</evidence>
<dbReference type="PANTHER" id="PTHR43452">
    <property type="entry name" value="PYRUVATE DECARBOXYLASE"/>
    <property type="match status" value="1"/>
</dbReference>
<keyword evidence="6 11" id="KW-0479">Metal-binding</keyword>
<comment type="cofactor">
    <cofactor evidence="1">
        <name>a metal cation</name>
        <dbReference type="ChEBI" id="CHEBI:25213"/>
    </cofactor>
</comment>
<comment type="function">
    <text evidence="3">Decarboxylates branched-chain and aromatic alpha-keto acids to aldehydes.</text>
</comment>
<dbReference type="Gene3D" id="3.40.50.1220">
    <property type="entry name" value="TPP-binding domain"/>
    <property type="match status" value="1"/>
</dbReference>
<dbReference type="Pfam" id="PF00205">
    <property type="entry name" value="TPP_enzyme_M"/>
    <property type="match status" value="1"/>
</dbReference>
<feature type="domain" description="Thiamine pyrophosphate enzyme TPP-binding" evidence="14">
    <location>
        <begin position="419"/>
        <end position="554"/>
    </location>
</feature>
<keyword evidence="16" id="KW-0670">Pyruvate</keyword>
<organism evidence="16 17">
    <name type="scientific">Paenibacillus mucilaginosus K02</name>
    <dbReference type="NCBI Taxonomy" id="997761"/>
    <lineage>
        <taxon>Bacteria</taxon>
        <taxon>Bacillati</taxon>
        <taxon>Bacillota</taxon>
        <taxon>Bacilli</taxon>
        <taxon>Bacillales</taxon>
        <taxon>Paenibacillaceae</taxon>
        <taxon>Paenibacillus</taxon>
    </lineage>
</organism>
<dbReference type="InterPro" id="IPR029061">
    <property type="entry name" value="THDP-binding"/>
</dbReference>
<dbReference type="InterPro" id="IPR000399">
    <property type="entry name" value="TPP-bd_CS"/>
</dbReference>
<dbReference type="PROSITE" id="PS00187">
    <property type="entry name" value="TPP_ENZYMES"/>
    <property type="match status" value="1"/>
</dbReference>
<dbReference type="EMBL" id="CP003422">
    <property type="protein sequence ID" value="AFH63088.1"/>
    <property type="molecule type" value="Genomic_DNA"/>
</dbReference>
<dbReference type="InterPro" id="IPR012001">
    <property type="entry name" value="Thiamin_PyroP_enz_TPP-bd_dom"/>
</dbReference>
<dbReference type="GO" id="GO:0005829">
    <property type="term" value="C:cytosol"/>
    <property type="evidence" value="ECO:0007669"/>
    <property type="project" value="TreeGrafter"/>
</dbReference>
<dbReference type="InterPro" id="IPR012110">
    <property type="entry name" value="PDC/IPDC-like"/>
</dbReference>
<keyword evidence="9 12" id="KW-0786">Thiamine pyrophosphate</keyword>
<dbReference type="InterPro" id="IPR012000">
    <property type="entry name" value="Thiamin_PyroP_enz_cen_dom"/>
</dbReference>
<dbReference type="AlphaFoldDB" id="I0BL41"/>
<evidence type="ECO:0000256" key="4">
    <source>
        <dbReference type="ARBA" id="ARBA00007812"/>
    </source>
</evidence>
<gene>
    <name evidence="16" type="ORF">B2K_20675</name>
</gene>
<feature type="domain" description="Thiamine pyrophosphate enzyme N-terminal TPP-binding" evidence="15">
    <location>
        <begin position="25"/>
        <end position="128"/>
    </location>
</feature>
<dbReference type="FunFam" id="3.40.50.970:FF:000019">
    <property type="entry name" value="Pyruvate decarboxylase isozyme"/>
    <property type="match status" value="1"/>
</dbReference>
<dbReference type="GO" id="GO:0004737">
    <property type="term" value="F:pyruvate decarboxylase activity"/>
    <property type="evidence" value="ECO:0007669"/>
    <property type="project" value="TreeGrafter"/>
</dbReference>
<evidence type="ECO:0000256" key="9">
    <source>
        <dbReference type="ARBA" id="ARBA00023052"/>
    </source>
</evidence>
<dbReference type="InterPro" id="IPR029035">
    <property type="entry name" value="DHS-like_NAD/FAD-binding_dom"/>
</dbReference>
<keyword evidence="10" id="KW-0456">Lyase</keyword>
<dbReference type="PATRIC" id="fig|997761.3.peg.4050"/>
<evidence type="ECO:0000256" key="2">
    <source>
        <dbReference type="ARBA" id="ARBA00001964"/>
    </source>
</evidence>
<keyword evidence="7" id="KW-0210">Decarboxylase</keyword>
<dbReference type="SUPFAM" id="SSF52467">
    <property type="entry name" value="DHS-like NAD/FAD-binding domain"/>
    <property type="match status" value="1"/>
</dbReference>
<protein>
    <recommendedName>
        <fullName evidence="5">Alpha-keto-acid decarboxylase</fullName>
    </recommendedName>
</protein>
<evidence type="ECO:0000256" key="5">
    <source>
        <dbReference type="ARBA" id="ARBA00020054"/>
    </source>
</evidence>
<comment type="cofactor">
    <cofactor evidence="11">
        <name>Mg(2+)</name>
        <dbReference type="ChEBI" id="CHEBI:18420"/>
    </cofactor>
    <text evidence="11">Binds 1 Mg(2+) per subunit.</text>
</comment>
<comment type="similarity">
    <text evidence="4 12">Belongs to the TPP enzyme family.</text>
</comment>
<dbReference type="SUPFAM" id="SSF52518">
    <property type="entry name" value="Thiamin diphosphate-binding fold (THDP-binding)"/>
    <property type="match status" value="2"/>
</dbReference>
<proteinExistence type="inferred from homology"/>
<dbReference type="InterPro" id="IPR047213">
    <property type="entry name" value="TPP_PYR_PDC_IPDC-like"/>
</dbReference>
<dbReference type="GO" id="GO:0000287">
    <property type="term" value="F:magnesium ion binding"/>
    <property type="evidence" value="ECO:0007669"/>
    <property type="project" value="InterPro"/>
</dbReference>
<accession>I0BL41</accession>
<feature type="binding site" evidence="11">
    <location>
        <position position="490"/>
    </location>
    <ligand>
        <name>Mg(2+)</name>
        <dbReference type="ChEBI" id="CHEBI:18420"/>
    </ligand>
</feature>
<comment type="cofactor">
    <cofactor evidence="2">
        <name>thiamine diphosphate</name>
        <dbReference type="ChEBI" id="CHEBI:58937"/>
    </cofactor>
</comment>
<dbReference type="InterPro" id="IPR047214">
    <property type="entry name" value="TPP_PDC_IPDC"/>
</dbReference>
<dbReference type="HOGENOM" id="CLU_013748_0_2_9"/>
<name>I0BL41_9BACL</name>
<dbReference type="Gene3D" id="3.40.50.970">
    <property type="match status" value="2"/>
</dbReference>
<evidence type="ECO:0000256" key="12">
    <source>
        <dbReference type="RuleBase" id="RU362132"/>
    </source>
</evidence>
<reference evidence="16 17" key="1">
    <citation type="submission" date="2013-06" db="EMBL/GenBank/DDBJ databases">
        <title>Complete genome sequence of Paenibacillus mucilaginosus K02.</title>
        <authorList>
            <person name="Xiao B."/>
            <person name="Sun L."/>
            <person name="Xiao L."/>
            <person name="Lian B."/>
        </authorList>
    </citation>
    <scope>NUCLEOTIDE SEQUENCE [LARGE SCALE GENOMIC DNA]</scope>
    <source>
        <strain evidence="16 17">K02</strain>
    </source>
</reference>
<feature type="domain" description="Thiamine pyrophosphate enzyme central" evidence="13">
    <location>
        <begin position="220"/>
        <end position="341"/>
    </location>
</feature>
<evidence type="ECO:0000313" key="17">
    <source>
        <dbReference type="Proteomes" id="UP000007392"/>
    </source>
</evidence>
<feature type="binding site" evidence="11">
    <location>
        <position position="461"/>
    </location>
    <ligand>
        <name>Mg(2+)</name>
        <dbReference type="ChEBI" id="CHEBI:18420"/>
    </ligand>
</feature>
<evidence type="ECO:0000259" key="13">
    <source>
        <dbReference type="Pfam" id="PF00205"/>
    </source>
</evidence>
<evidence type="ECO:0000313" key="16">
    <source>
        <dbReference type="EMBL" id="AFH63088.1"/>
    </source>
</evidence>
<keyword evidence="8 11" id="KW-0460">Magnesium</keyword>
<evidence type="ECO:0000256" key="7">
    <source>
        <dbReference type="ARBA" id="ARBA00022793"/>
    </source>
</evidence>
<dbReference type="Pfam" id="PF02775">
    <property type="entry name" value="TPP_enzyme_C"/>
    <property type="match status" value="1"/>
</dbReference>
<evidence type="ECO:0000256" key="3">
    <source>
        <dbReference type="ARBA" id="ARBA00002938"/>
    </source>
</evidence>
<evidence type="ECO:0000256" key="1">
    <source>
        <dbReference type="ARBA" id="ARBA00001920"/>
    </source>
</evidence>
<dbReference type="Pfam" id="PF02776">
    <property type="entry name" value="TPP_enzyme_N"/>
    <property type="match status" value="1"/>
</dbReference>
<dbReference type="InterPro" id="IPR011766">
    <property type="entry name" value="TPP_enzyme_TPP-bd"/>
</dbReference>
<dbReference type="PANTHER" id="PTHR43452:SF30">
    <property type="entry name" value="PYRUVATE DECARBOXYLASE ISOZYME 1-RELATED"/>
    <property type="match status" value="1"/>
</dbReference>
<dbReference type="CDD" id="cd07038">
    <property type="entry name" value="TPP_PYR_PDC_IPDC_like"/>
    <property type="match status" value="1"/>
</dbReference>
<dbReference type="FunFam" id="3.40.50.970:FF:000024">
    <property type="entry name" value="Pyruvate decarboxylase isozyme"/>
    <property type="match status" value="1"/>
</dbReference>